<accession>A0A367IRW1</accession>
<proteinExistence type="predicted"/>
<evidence type="ECO:0000313" key="1">
    <source>
        <dbReference type="EMBL" id="RCH80417.1"/>
    </source>
</evidence>
<name>A0A367IRW1_RHIAZ</name>
<sequence length="355" mass="40550">MEAAVSDNLLTQTLPSEYIPGGDRLSRMILKNQKVVDLVSHNLMDTSSGSYMIGDTDWNSTRSDILYIPAKASLTSLPPLLIEVQNTIDAPFLQRLISYSLNVVKVYKTLPVVLVIGINKISPSSMLLEFNSSSPDKPWLFNIPCTIWAKHCYLVSKETIGDQNRDTTVNPLLALFLFLTEQQQSLYLHTHPHDPTIIQLYQIAFSLVSPDYTYEENYAKAAETICDTNEKLFKRALDKISTGMDVDRIKRICERGIEYNREIKYRLQDNETSSQELDFPHRLPLGPSSKKKIQKHTMSDQDFKFAQDFKSKSVGRMNWKMCLQAGQNKGLLTSYRTSESLRVSYSSVYHEKNKK</sequence>
<evidence type="ECO:0000313" key="2">
    <source>
        <dbReference type="Proteomes" id="UP000252139"/>
    </source>
</evidence>
<dbReference type="OrthoDB" id="2237161at2759"/>
<protein>
    <submittedName>
        <fullName evidence="1">Uncharacterized protein</fullName>
    </submittedName>
</protein>
<gene>
    <name evidence="1" type="ORF">CU097_002955</name>
</gene>
<organism evidence="1 2">
    <name type="scientific">Rhizopus azygosporus</name>
    <name type="common">Rhizopus microsporus var. azygosporus</name>
    <dbReference type="NCBI Taxonomy" id="86630"/>
    <lineage>
        <taxon>Eukaryota</taxon>
        <taxon>Fungi</taxon>
        <taxon>Fungi incertae sedis</taxon>
        <taxon>Mucoromycota</taxon>
        <taxon>Mucoromycotina</taxon>
        <taxon>Mucoromycetes</taxon>
        <taxon>Mucorales</taxon>
        <taxon>Mucorineae</taxon>
        <taxon>Rhizopodaceae</taxon>
        <taxon>Rhizopus</taxon>
    </lineage>
</organism>
<comment type="caution">
    <text evidence="1">The sequence shown here is derived from an EMBL/GenBank/DDBJ whole genome shotgun (WGS) entry which is preliminary data.</text>
</comment>
<reference evidence="1 2" key="1">
    <citation type="journal article" date="2018" name="G3 (Bethesda)">
        <title>Phylogenetic and Phylogenomic Definition of Rhizopus Species.</title>
        <authorList>
            <person name="Gryganskyi A.P."/>
            <person name="Golan J."/>
            <person name="Dolatabadi S."/>
            <person name="Mondo S."/>
            <person name="Robb S."/>
            <person name="Idnurm A."/>
            <person name="Muszewska A."/>
            <person name="Steczkiewicz K."/>
            <person name="Masonjones S."/>
            <person name="Liao H.L."/>
            <person name="Gajdeczka M.T."/>
            <person name="Anike F."/>
            <person name="Vuek A."/>
            <person name="Anishchenko I.M."/>
            <person name="Voigt K."/>
            <person name="de Hoog G.S."/>
            <person name="Smith M.E."/>
            <person name="Heitman J."/>
            <person name="Vilgalys R."/>
            <person name="Stajich J.E."/>
        </authorList>
    </citation>
    <scope>NUCLEOTIDE SEQUENCE [LARGE SCALE GENOMIC DNA]</scope>
    <source>
        <strain evidence="1 2">CBS 357.93</strain>
    </source>
</reference>
<dbReference type="Proteomes" id="UP000252139">
    <property type="component" value="Unassembled WGS sequence"/>
</dbReference>
<dbReference type="AlphaFoldDB" id="A0A367IRW1"/>
<dbReference type="EMBL" id="PJQL01003930">
    <property type="protein sequence ID" value="RCH80417.1"/>
    <property type="molecule type" value="Genomic_DNA"/>
</dbReference>
<keyword evidence="2" id="KW-1185">Reference proteome</keyword>